<dbReference type="InterPro" id="IPR016186">
    <property type="entry name" value="C-type_lectin-like/link_sf"/>
</dbReference>
<evidence type="ECO:0000256" key="2">
    <source>
        <dbReference type="SAM" id="MobiDB-lite"/>
    </source>
</evidence>
<dbReference type="Gene3D" id="3.10.100.10">
    <property type="entry name" value="Mannose-Binding Protein A, subunit A"/>
    <property type="match status" value="2"/>
</dbReference>
<dbReference type="SMART" id="SM00034">
    <property type="entry name" value="CLECT"/>
    <property type="match status" value="2"/>
</dbReference>
<dbReference type="CDD" id="cd00037">
    <property type="entry name" value="CLECT"/>
    <property type="match status" value="2"/>
</dbReference>
<keyword evidence="1" id="KW-1015">Disulfide bond</keyword>
<reference evidence="6" key="1">
    <citation type="submission" date="2022-11" db="UniProtKB">
        <authorList>
            <consortium name="WormBaseParasite"/>
        </authorList>
    </citation>
    <scope>IDENTIFICATION</scope>
</reference>
<dbReference type="SUPFAM" id="SSF56436">
    <property type="entry name" value="C-type lectin-like"/>
    <property type="match status" value="2"/>
</dbReference>
<keyword evidence="3" id="KW-0732">Signal</keyword>
<dbReference type="AlphaFoldDB" id="A0A914CSC7"/>
<dbReference type="PROSITE" id="PS00615">
    <property type="entry name" value="C_TYPE_LECTIN_1"/>
    <property type="match status" value="1"/>
</dbReference>
<protein>
    <submittedName>
        <fullName evidence="6">C-type lectin domain-containing protein</fullName>
    </submittedName>
</protein>
<keyword evidence="5" id="KW-1185">Reference proteome</keyword>
<organism evidence="5 6">
    <name type="scientific">Acrobeloides nanus</name>
    <dbReference type="NCBI Taxonomy" id="290746"/>
    <lineage>
        <taxon>Eukaryota</taxon>
        <taxon>Metazoa</taxon>
        <taxon>Ecdysozoa</taxon>
        <taxon>Nematoda</taxon>
        <taxon>Chromadorea</taxon>
        <taxon>Rhabditida</taxon>
        <taxon>Tylenchina</taxon>
        <taxon>Cephalobomorpha</taxon>
        <taxon>Cephaloboidea</taxon>
        <taxon>Cephalobidae</taxon>
        <taxon>Acrobeloides</taxon>
    </lineage>
</organism>
<dbReference type="Pfam" id="PF00059">
    <property type="entry name" value="Lectin_C"/>
    <property type="match status" value="2"/>
</dbReference>
<dbReference type="InterPro" id="IPR018378">
    <property type="entry name" value="C-type_lectin_CS"/>
</dbReference>
<dbReference type="InterPro" id="IPR016187">
    <property type="entry name" value="CTDL_fold"/>
</dbReference>
<feature type="region of interest" description="Disordered" evidence="2">
    <location>
        <begin position="169"/>
        <end position="193"/>
    </location>
</feature>
<accession>A0A914CSC7</accession>
<feature type="compositionally biased region" description="Low complexity" evidence="2">
    <location>
        <begin position="169"/>
        <end position="192"/>
    </location>
</feature>
<evidence type="ECO:0000256" key="3">
    <source>
        <dbReference type="SAM" id="SignalP"/>
    </source>
</evidence>
<dbReference type="PROSITE" id="PS50041">
    <property type="entry name" value="C_TYPE_LECTIN_2"/>
    <property type="match status" value="2"/>
</dbReference>
<evidence type="ECO:0000313" key="6">
    <source>
        <dbReference type="WBParaSite" id="ACRNAN_scaffold140.g14985.t1"/>
    </source>
</evidence>
<dbReference type="Proteomes" id="UP000887540">
    <property type="component" value="Unplaced"/>
</dbReference>
<feature type="domain" description="C-type lectin" evidence="4">
    <location>
        <begin position="31"/>
        <end position="138"/>
    </location>
</feature>
<sequence>MKAWVLYSSIFVLFYTCNAQCPSGFTRMESNLNKCYKYVQAVGVQADVAFGVCRNLGANVISIQSAAENNELNIVIKNCNNDTQNCGSAWIGLLWQNTSSDNSYSWSDGESVGYLNIDHSTQYCNDGFLGQHFFTSWNRLWYNCPYSSYNGHVHGVLCEYLLVKPPTTTTTRKTTTTTTRKTTTPSTTTPSPGGNCPTGWYQSLYNKNNCYLFASTAKDWNTANFQCFALDQRASLATIGSAFVNTEILTTAAKLAPRCNDFFIGLHQDNQNSPWVWMNGDTATYRNWRPRYPNYIDFGPNSFCGVLNMYDGTWLNDVCFNKSKCYICEISV</sequence>
<dbReference type="InterPro" id="IPR001304">
    <property type="entry name" value="C-type_lectin-like"/>
</dbReference>
<evidence type="ECO:0000313" key="5">
    <source>
        <dbReference type="Proteomes" id="UP000887540"/>
    </source>
</evidence>
<feature type="chain" id="PRO_5037195934" evidence="3">
    <location>
        <begin position="20"/>
        <end position="332"/>
    </location>
</feature>
<name>A0A914CSC7_9BILA</name>
<feature type="signal peptide" evidence="3">
    <location>
        <begin position="1"/>
        <end position="19"/>
    </location>
</feature>
<dbReference type="PANTHER" id="PTHR22803">
    <property type="entry name" value="MANNOSE, PHOSPHOLIPASE, LECTIN RECEPTOR RELATED"/>
    <property type="match status" value="1"/>
</dbReference>
<evidence type="ECO:0000259" key="4">
    <source>
        <dbReference type="PROSITE" id="PS50041"/>
    </source>
</evidence>
<proteinExistence type="predicted"/>
<feature type="domain" description="C-type lectin" evidence="4">
    <location>
        <begin position="206"/>
        <end position="319"/>
    </location>
</feature>
<dbReference type="InterPro" id="IPR050111">
    <property type="entry name" value="C-type_lectin/snaclec_domain"/>
</dbReference>
<dbReference type="WBParaSite" id="ACRNAN_scaffold140.g14985.t1">
    <property type="protein sequence ID" value="ACRNAN_scaffold140.g14985.t1"/>
    <property type="gene ID" value="ACRNAN_scaffold140.g14985"/>
</dbReference>
<evidence type="ECO:0000256" key="1">
    <source>
        <dbReference type="ARBA" id="ARBA00023157"/>
    </source>
</evidence>